<dbReference type="EMBL" id="CAJNOG010001759">
    <property type="protein sequence ID" value="CAF1469008.1"/>
    <property type="molecule type" value="Genomic_DNA"/>
</dbReference>
<protein>
    <submittedName>
        <fullName evidence="9">Uncharacterized protein</fullName>
    </submittedName>
</protein>
<evidence type="ECO:0000256" key="1">
    <source>
        <dbReference type="ARBA" id="ARBA00004613"/>
    </source>
</evidence>
<dbReference type="PROSITE" id="PS51412">
    <property type="entry name" value="MACPF_2"/>
    <property type="match status" value="1"/>
</dbReference>
<dbReference type="SMART" id="SM00457">
    <property type="entry name" value="MACPF"/>
    <property type="match status" value="1"/>
</dbReference>
<dbReference type="GO" id="GO:0006956">
    <property type="term" value="P:complement activation"/>
    <property type="evidence" value="ECO:0007669"/>
    <property type="project" value="TreeGrafter"/>
</dbReference>
<keyword evidence="3" id="KW-0204">Cytolysis</keyword>
<keyword evidence="6" id="KW-0732">Signal</keyword>
<evidence type="ECO:0000259" key="7">
    <source>
        <dbReference type="PROSITE" id="PS50026"/>
    </source>
</evidence>
<dbReference type="AlphaFoldDB" id="A0A815QX30"/>
<sequence>MFLRFFVIFPLFLLVNLTPLRDERRQTIERVRLYLRQSDVSTRAFSTTPALENSNKIGFGFDLLSGAPICYTGECRTAGFTRSIFKLNYTSPVLGSCTDKLIPDNVDLECISGISLAVDSEIIDTIEHLHKSISSKVQTSIGAQFKGVGFSYQFSKETRYMLDNIVKNHQTSIFTKVQISSARLSMFEPRMELSDNFKYVIENFPCCEDDDPDIEEYARDFIFDYFGFTYASSILLGGIAQQTILINRETKEQLEKQGVDIKHEASLEFITPKVSAGTSTSYLESKEGSKYENFSKEIQSIRSTSLGGDPVLANLTEWSKSVTKNPVVIEFTLRDIFRLLKKNYFPNDFLITNKSKLIEKALEKYIGNSMFCYNNCGGNGTRGTCEPSGYFQFGICKCKPGWTGPDCGTILIEPPQILHGTICGLSRSFMKVNCGGLDPWKGCPKGWSSYSWKTDLTVCFKNQTEISSPVHGTLCGLYSYHSAPFRFEHSVGCNITTNGLSATCPLGYQYYQDQSKSAVNAMCAVVNAEKDLPGTLCGMQIGGTISGPSCNGYDPGLSKCPPKYTLKITAFNDLGFYFCVKI</sequence>
<reference evidence="9" key="1">
    <citation type="submission" date="2021-02" db="EMBL/GenBank/DDBJ databases">
        <authorList>
            <person name="Nowell W R."/>
        </authorList>
    </citation>
    <scope>NUCLEOTIDE SEQUENCE</scope>
</reference>
<evidence type="ECO:0000256" key="2">
    <source>
        <dbReference type="ARBA" id="ARBA00022525"/>
    </source>
</evidence>
<dbReference type="PROSITE" id="PS01186">
    <property type="entry name" value="EGF_2"/>
    <property type="match status" value="1"/>
</dbReference>
<keyword evidence="4 5" id="KW-1015">Disulfide bond</keyword>
<evidence type="ECO:0000256" key="3">
    <source>
        <dbReference type="ARBA" id="ARBA00022852"/>
    </source>
</evidence>
<dbReference type="PANTHER" id="PTHR45742">
    <property type="entry name" value="COMPLEMENT COMPONENT C6"/>
    <property type="match status" value="1"/>
</dbReference>
<keyword evidence="2" id="KW-0964">Secreted</keyword>
<evidence type="ECO:0000256" key="4">
    <source>
        <dbReference type="ARBA" id="ARBA00023157"/>
    </source>
</evidence>
<evidence type="ECO:0000259" key="8">
    <source>
        <dbReference type="PROSITE" id="PS51412"/>
    </source>
</evidence>
<dbReference type="PROSITE" id="PS50026">
    <property type="entry name" value="EGF_3"/>
    <property type="match status" value="1"/>
</dbReference>
<evidence type="ECO:0000256" key="5">
    <source>
        <dbReference type="PROSITE-ProRule" id="PRU00076"/>
    </source>
</evidence>
<dbReference type="InterPro" id="IPR000742">
    <property type="entry name" value="EGF"/>
</dbReference>
<comment type="caution">
    <text evidence="5">Lacks conserved residue(s) required for the propagation of feature annotation.</text>
</comment>
<accession>A0A815QX30</accession>
<comment type="subcellular location">
    <subcellularLocation>
        <location evidence="1">Secreted</location>
    </subcellularLocation>
</comment>
<evidence type="ECO:0000313" key="10">
    <source>
        <dbReference type="Proteomes" id="UP000663845"/>
    </source>
</evidence>
<dbReference type="Proteomes" id="UP000663845">
    <property type="component" value="Unassembled WGS sequence"/>
</dbReference>
<evidence type="ECO:0000313" key="9">
    <source>
        <dbReference type="EMBL" id="CAF1469008.1"/>
    </source>
</evidence>
<feature type="domain" description="EGF-like" evidence="7">
    <location>
        <begin position="368"/>
        <end position="408"/>
    </location>
</feature>
<feature type="disulfide bond" evidence="5">
    <location>
        <begin position="398"/>
        <end position="407"/>
    </location>
</feature>
<gene>
    <name evidence="9" type="ORF">JYZ213_LOCUS41698</name>
</gene>
<dbReference type="InterPro" id="IPR020864">
    <property type="entry name" value="MACPF"/>
</dbReference>
<dbReference type="Pfam" id="PF01823">
    <property type="entry name" value="MACPF"/>
    <property type="match status" value="1"/>
</dbReference>
<dbReference type="GO" id="GO:0005579">
    <property type="term" value="C:membrane attack complex"/>
    <property type="evidence" value="ECO:0007669"/>
    <property type="project" value="TreeGrafter"/>
</dbReference>
<dbReference type="PANTHER" id="PTHR45742:SF8">
    <property type="entry name" value="FLOCCULATION PROTEIN FLO11"/>
    <property type="match status" value="1"/>
</dbReference>
<comment type="caution">
    <text evidence="9">The sequence shown here is derived from an EMBL/GenBank/DDBJ whole genome shotgun (WGS) entry which is preliminary data.</text>
</comment>
<keyword evidence="5" id="KW-0245">EGF-like domain</keyword>
<dbReference type="GO" id="GO:0031640">
    <property type="term" value="P:killing of cells of another organism"/>
    <property type="evidence" value="ECO:0007669"/>
    <property type="project" value="UniProtKB-KW"/>
</dbReference>
<evidence type="ECO:0000256" key="6">
    <source>
        <dbReference type="SAM" id="SignalP"/>
    </source>
</evidence>
<feature type="chain" id="PRO_5032388204" evidence="6">
    <location>
        <begin position="18"/>
        <end position="582"/>
    </location>
</feature>
<organism evidence="9 10">
    <name type="scientific">Adineta steineri</name>
    <dbReference type="NCBI Taxonomy" id="433720"/>
    <lineage>
        <taxon>Eukaryota</taxon>
        <taxon>Metazoa</taxon>
        <taxon>Spiralia</taxon>
        <taxon>Gnathifera</taxon>
        <taxon>Rotifera</taxon>
        <taxon>Eurotatoria</taxon>
        <taxon>Bdelloidea</taxon>
        <taxon>Adinetida</taxon>
        <taxon>Adinetidae</taxon>
        <taxon>Adineta</taxon>
    </lineage>
</organism>
<feature type="signal peptide" evidence="6">
    <location>
        <begin position="1"/>
        <end position="17"/>
    </location>
</feature>
<name>A0A815QX30_9BILA</name>
<proteinExistence type="predicted"/>
<feature type="domain" description="MACPF" evidence="8">
    <location>
        <begin position="40"/>
        <end position="373"/>
    </location>
</feature>
<dbReference type="GO" id="GO:0005576">
    <property type="term" value="C:extracellular region"/>
    <property type="evidence" value="ECO:0007669"/>
    <property type="project" value="UniProtKB-SubCell"/>
</dbReference>
<dbReference type="PROSITE" id="PS00022">
    <property type="entry name" value="EGF_1"/>
    <property type="match status" value="1"/>
</dbReference>